<evidence type="ECO:0000313" key="12">
    <source>
        <dbReference type="Proteomes" id="UP000077755"/>
    </source>
</evidence>
<evidence type="ECO:0000256" key="4">
    <source>
        <dbReference type="ARBA" id="ARBA00023015"/>
    </source>
</evidence>
<keyword evidence="5 8" id="KW-0238">DNA-binding</keyword>
<feature type="region of interest" description="Disordered" evidence="9">
    <location>
        <begin position="159"/>
        <end position="180"/>
    </location>
</feature>
<feature type="compositionally biased region" description="Low complexity" evidence="9">
    <location>
        <begin position="163"/>
        <end position="180"/>
    </location>
</feature>
<dbReference type="InterPro" id="IPR003851">
    <property type="entry name" value="Znf_Dof"/>
</dbReference>
<keyword evidence="12" id="KW-1185">Reference proteome</keyword>
<evidence type="ECO:0000256" key="5">
    <source>
        <dbReference type="ARBA" id="ARBA00023125"/>
    </source>
</evidence>
<evidence type="ECO:0000256" key="1">
    <source>
        <dbReference type="ARBA" id="ARBA00022723"/>
    </source>
</evidence>
<dbReference type="GO" id="GO:0003700">
    <property type="term" value="F:DNA-binding transcription factor activity"/>
    <property type="evidence" value="ECO:0007669"/>
    <property type="project" value="InterPro"/>
</dbReference>
<dbReference type="GO" id="GO:0005634">
    <property type="term" value="C:nucleus"/>
    <property type="evidence" value="ECO:0007669"/>
    <property type="project" value="UniProtKB-SubCell"/>
</dbReference>
<evidence type="ECO:0000256" key="2">
    <source>
        <dbReference type="ARBA" id="ARBA00022771"/>
    </source>
</evidence>
<keyword evidence="1" id="KW-0479">Metal-binding</keyword>
<evidence type="ECO:0000256" key="7">
    <source>
        <dbReference type="ARBA" id="ARBA00023242"/>
    </source>
</evidence>
<reference evidence="11" key="2">
    <citation type="submission" date="2022-03" db="EMBL/GenBank/DDBJ databases">
        <title>Draft title - Genomic analysis of global carrot germplasm unveils the trajectory of domestication and the origin of high carotenoid orange carrot.</title>
        <authorList>
            <person name="Iorizzo M."/>
            <person name="Ellison S."/>
            <person name="Senalik D."/>
            <person name="Macko-Podgorni A."/>
            <person name="Grzebelus D."/>
            <person name="Bostan H."/>
            <person name="Rolling W."/>
            <person name="Curaba J."/>
            <person name="Simon P."/>
        </authorList>
    </citation>
    <scope>NUCLEOTIDE SEQUENCE</scope>
    <source>
        <tissue evidence="11">Leaf</tissue>
    </source>
</reference>
<evidence type="ECO:0000256" key="3">
    <source>
        <dbReference type="ARBA" id="ARBA00022833"/>
    </source>
</evidence>
<name>A0AAF1BF14_DAUCS</name>
<dbReference type="AlphaFoldDB" id="A0AAF1BF14"/>
<dbReference type="KEGG" id="dcr:108201231"/>
<organism evidence="11 12">
    <name type="scientific">Daucus carota subsp. sativus</name>
    <name type="common">Carrot</name>
    <dbReference type="NCBI Taxonomy" id="79200"/>
    <lineage>
        <taxon>Eukaryota</taxon>
        <taxon>Viridiplantae</taxon>
        <taxon>Streptophyta</taxon>
        <taxon>Embryophyta</taxon>
        <taxon>Tracheophyta</taxon>
        <taxon>Spermatophyta</taxon>
        <taxon>Magnoliopsida</taxon>
        <taxon>eudicotyledons</taxon>
        <taxon>Gunneridae</taxon>
        <taxon>Pentapetalae</taxon>
        <taxon>asterids</taxon>
        <taxon>campanulids</taxon>
        <taxon>Apiales</taxon>
        <taxon>Apiaceae</taxon>
        <taxon>Apioideae</taxon>
        <taxon>Scandiceae</taxon>
        <taxon>Daucinae</taxon>
        <taxon>Daucus</taxon>
        <taxon>Daucus sect. Daucus</taxon>
    </lineage>
</organism>
<keyword evidence="2 8" id="KW-0863">Zinc-finger</keyword>
<evidence type="ECO:0000256" key="8">
    <source>
        <dbReference type="PROSITE-ProRule" id="PRU00071"/>
    </source>
</evidence>
<gene>
    <name evidence="11" type="ORF">DCAR_0934107</name>
</gene>
<evidence type="ECO:0000259" key="10">
    <source>
        <dbReference type="PROSITE" id="PS50884"/>
    </source>
</evidence>
<dbReference type="PANTHER" id="PTHR31089">
    <property type="entry name" value="CYCLIC DOF FACTOR 2"/>
    <property type="match status" value="1"/>
</dbReference>
<dbReference type="Pfam" id="PF02701">
    <property type="entry name" value="Zn_ribbon_Dof"/>
    <property type="match status" value="1"/>
</dbReference>
<dbReference type="PANTHER" id="PTHR31089:SF1">
    <property type="entry name" value="CYCLIC DOF FACTOR 3"/>
    <property type="match status" value="1"/>
</dbReference>
<keyword evidence="7 8" id="KW-0539">Nucleus</keyword>
<proteinExistence type="predicted"/>
<feature type="domain" description="Dof-type" evidence="10">
    <location>
        <begin position="18"/>
        <end position="72"/>
    </location>
</feature>
<keyword evidence="6" id="KW-0804">Transcription</keyword>
<sequence>MSNPNSEMEEMMKPPQNLKCPRCDSEETKFCYFNNSKSSQPRYRCKNCNRFWTHGGKLRDIPSNAAERRAERARDSFISTISSPPTVTYAAAEIDRARPLYLTRPRPNQPRLEFVRTDINSLSITKSHAAPKYVQVQKYHVQPNLSVFQASYGQGVPDRHYMGGSTSDPSRSSSGAWFSY</sequence>
<dbReference type="GO" id="GO:0008270">
    <property type="term" value="F:zinc ion binding"/>
    <property type="evidence" value="ECO:0007669"/>
    <property type="project" value="UniProtKB-KW"/>
</dbReference>
<dbReference type="PROSITE" id="PS01361">
    <property type="entry name" value="ZF_DOF_1"/>
    <property type="match status" value="1"/>
</dbReference>
<dbReference type="InterPro" id="IPR045174">
    <property type="entry name" value="Dof"/>
</dbReference>
<dbReference type="PROSITE" id="PS50884">
    <property type="entry name" value="ZF_DOF_2"/>
    <property type="match status" value="1"/>
</dbReference>
<evidence type="ECO:0000256" key="9">
    <source>
        <dbReference type="SAM" id="MobiDB-lite"/>
    </source>
</evidence>
<evidence type="ECO:0000313" key="11">
    <source>
        <dbReference type="EMBL" id="WOH14587.1"/>
    </source>
</evidence>
<dbReference type="Proteomes" id="UP000077755">
    <property type="component" value="Chromosome 9"/>
</dbReference>
<keyword evidence="4" id="KW-0805">Transcription regulation</keyword>
<accession>A0AAF1BF14</accession>
<keyword evidence="3" id="KW-0862">Zinc</keyword>
<comment type="subcellular location">
    <subcellularLocation>
        <location evidence="8">Nucleus</location>
    </subcellularLocation>
</comment>
<reference evidence="11" key="1">
    <citation type="journal article" date="2016" name="Nat. Genet.">
        <title>A high-quality carrot genome assembly provides new insights into carotenoid accumulation and asterid genome evolution.</title>
        <authorList>
            <person name="Iorizzo M."/>
            <person name="Ellison S."/>
            <person name="Senalik D."/>
            <person name="Zeng P."/>
            <person name="Satapoomin P."/>
            <person name="Huang J."/>
            <person name="Bowman M."/>
            <person name="Iovene M."/>
            <person name="Sanseverino W."/>
            <person name="Cavagnaro P."/>
            <person name="Yildiz M."/>
            <person name="Macko-Podgorni A."/>
            <person name="Moranska E."/>
            <person name="Grzebelus E."/>
            <person name="Grzebelus D."/>
            <person name="Ashrafi H."/>
            <person name="Zheng Z."/>
            <person name="Cheng S."/>
            <person name="Spooner D."/>
            <person name="Van Deynze A."/>
            <person name="Simon P."/>
        </authorList>
    </citation>
    <scope>NUCLEOTIDE SEQUENCE</scope>
    <source>
        <tissue evidence="11">Leaf</tissue>
    </source>
</reference>
<dbReference type="EMBL" id="CP093351">
    <property type="protein sequence ID" value="WOH14587.1"/>
    <property type="molecule type" value="Genomic_DNA"/>
</dbReference>
<evidence type="ECO:0000256" key="6">
    <source>
        <dbReference type="ARBA" id="ARBA00023163"/>
    </source>
</evidence>
<protein>
    <recommendedName>
        <fullName evidence="10">Dof-type domain-containing protein</fullName>
    </recommendedName>
</protein>
<dbReference type="GO" id="GO:0003677">
    <property type="term" value="F:DNA binding"/>
    <property type="evidence" value="ECO:0007669"/>
    <property type="project" value="UniProtKB-UniRule"/>
</dbReference>